<protein>
    <submittedName>
        <fullName evidence="3">FIG146085: 3'-to-5' oligoribonuclease A, Bacillus type</fullName>
    </submittedName>
</protein>
<dbReference type="PANTHER" id="PTHR47618:SF1">
    <property type="entry name" value="BIFUNCTIONAL OLIGORIBONUCLEASE AND PAP PHOSPHATASE NRNA"/>
    <property type="match status" value="1"/>
</dbReference>
<accession>A0A3B1D5Q3</accession>
<dbReference type="InterPro" id="IPR038763">
    <property type="entry name" value="DHH_sf"/>
</dbReference>
<name>A0A3B1D5Q3_9ZZZZ</name>
<evidence type="ECO:0000313" key="3">
    <source>
        <dbReference type="EMBL" id="VAX34121.1"/>
    </source>
</evidence>
<dbReference type="AlphaFoldDB" id="A0A3B1D5Q3"/>
<dbReference type="Pfam" id="PF02272">
    <property type="entry name" value="DHHA1"/>
    <property type="match status" value="1"/>
</dbReference>
<feature type="domain" description="DHHA1" evidence="2">
    <location>
        <begin position="230"/>
        <end position="317"/>
    </location>
</feature>
<organism evidence="3">
    <name type="scientific">hydrothermal vent metagenome</name>
    <dbReference type="NCBI Taxonomy" id="652676"/>
    <lineage>
        <taxon>unclassified sequences</taxon>
        <taxon>metagenomes</taxon>
        <taxon>ecological metagenomes</taxon>
    </lineage>
</organism>
<dbReference type="InterPro" id="IPR001667">
    <property type="entry name" value="DDH_dom"/>
</dbReference>
<dbReference type="PANTHER" id="PTHR47618">
    <property type="entry name" value="BIFUNCTIONAL OLIGORIBONUCLEASE AND PAP PHOSPHATASE NRNA"/>
    <property type="match status" value="1"/>
</dbReference>
<dbReference type="InterPro" id="IPR003156">
    <property type="entry name" value="DHHA1_dom"/>
</dbReference>
<dbReference type="InterPro" id="IPR051319">
    <property type="entry name" value="Oligoribo/pAp-PDE_c-di-AMP_PDE"/>
</dbReference>
<dbReference type="Pfam" id="PF01368">
    <property type="entry name" value="DHH"/>
    <property type="match status" value="1"/>
</dbReference>
<dbReference type="Gene3D" id="3.90.1640.10">
    <property type="entry name" value="inorganic pyrophosphatase (n-terminal core)"/>
    <property type="match status" value="1"/>
</dbReference>
<feature type="domain" description="DDH" evidence="1">
    <location>
        <begin position="18"/>
        <end position="155"/>
    </location>
</feature>
<gene>
    <name evidence="3" type="ORF">MNBD_NITROSPIRAE03-766</name>
</gene>
<evidence type="ECO:0000259" key="1">
    <source>
        <dbReference type="Pfam" id="PF01368"/>
    </source>
</evidence>
<proteinExistence type="predicted"/>
<dbReference type="SUPFAM" id="SSF64182">
    <property type="entry name" value="DHH phosphoesterases"/>
    <property type="match status" value="1"/>
</dbReference>
<reference evidence="3" key="1">
    <citation type="submission" date="2018-06" db="EMBL/GenBank/DDBJ databases">
        <authorList>
            <person name="Zhirakovskaya E."/>
        </authorList>
    </citation>
    <scope>NUCLEOTIDE SEQUENCE</scope>
</reference>
<dbReference type="GO" id="GO:0003676">
    <property type="term" value="F:nucleic acid binding"/>
    <property type="evidence" value="ECO:0007669"/>
    <property type="project" value="InterPro"/>
</dbReference>
<dbReference type="EMBL" id="UOGI01000258">
    <property type="protein sequence ID" value="VAX34121.1"/>
    <property type="molecule type" value="Genomic_DNA"/>
</dbReference>
<evidence type="ECO:0000259" key="2">
    <source>
        <dbReference type="Pfam" id="PF02272"/>
    </source>
</evidence>
<sequence length="322" mass="35728">MKVPEEIVELIRGEQYFTIASHINPEGDALGASLALALALKLLHKDVKVFNSDGVPYIYNFLPSSELVETVMDRERLKRSILLVLDCNDLERVGLKDVECKKIVVIDHHRTVTDFGHIRWIEPESPAAGLMIYNLVRELEVEINTEMAVNLYAAIAVDTGTFRYENTTPEALRAAAGLVEAGVNPGEVSRWLYESWSVNKFMLFVSMLNTVEIVHTGNINSAIATITLEMFRETGADAPDTENFINFPRMIESVDISAMFREVESGCWKAGLRSKGNCDVSLIASCFGGGGHKNAAGYRICGDIEDIKRRLLEAIQDSVASR</sequence>
<dbReference type="Gene3D" id="3.10.310.30">
    <property type="match status" value="1"/>
</dbReference>